<dbReference type="OMA" id="HANDIHK"/>
<dbReference type="AlphaFoldDB" id="A0A026W3B0"/>
<evidence type="ECO:0000313" key="1">
    <source>
        <dbReference type="EMBL" id="EZA49524.1"/>
    </source>
</evidence>
<keyword evidence="2" id="KW-1185">Reference proteome</keyword>
<reference evidence="1 2" key="1">
    <citation type="journal article" date="2014" name="Curr. Biol.">
        <title>The genome of the clonal raider ant Cerapachys biroi.</title>
        <authorList>
            <person name="Oxley P.R."/>
            <person name="Ji L."/>
            <person name="Fetter-Pruneda I."/>
            <person name="McKenzie S.K."/>
            <person name="Li C."/>
            <person name="Hu H."/>
            <person name="Zhang G."/>
            <person name="Kronauer D.J."/>
        </authorList>
    </citation>
    <scope>NUCLEOTIDE SEQUENCE [LARGE SCALE GENOMIC DNA]</scope>
</reference>
<dbReference type="OrthoDB" id="7552835at2759"/>
<dbReference type="EMBL" id="KK107508">
    <property type="protein sequence ID" value="EZA49524.1"/>
    <property type="molecule type" value="Genomic_DNA"/>
</dbReference>
<sequence length="212" mass="23433">MHFLENQSSQNCKPEDVKRVVMDALKASSLLPSAQAGGSAGVKTSVRPVSYAAAVSSGPKVHVEELIAQNVNGDLNAEIKVAYKYPTKNKNLTSCVLEVSSEIQNLFFANSRIFLRYAACRFADHVWIPQCYKCLAFGHFAAKCNENARCGHCTGEHETRNCNERSKPPKCHNCAQNKRLASEDDAYSAMDAKKCPILCKKIKDRLTNINYG</sequence>
<gene>
    <name evidence="1" type="ORF">X777_12262</name>
</gene>
<accession>A0A026W3B0</accession>
<proteinExistence type="predicted"/>
<evidence type="ECO:0000313" key="2">
    <source>
        <dbReference type="Proteomes" id="UP000053097"/>
    </source>
</evidence>
<name>A0A026W3B0_OOCBI</name>
<dbReference type="Proteomes" id="UP000053097">
    <property type="component" value="Unassembled WGS sequence"/>
</dbReference>
<organism evidence="1 2">
    <name type="scientific">Ooceraea biroi</name>
    <name type="common">Clonal raider ant</name>
    <name type="synonym">Cerapachys biroi</name>
    <dbReference type="NCBI Taxonomy" id="2015173"/>
    <lineage>
        <taxon>Eukaryota</taxon>
        <taxon>Metazoa</taxon>
        <taxon>Ecdysozoa</taxon>
        <taxon>Arthropoda</taxon>
        <taxon>Hexapoda</taxon>
        <taxon>Insecta</taxon>
        <taxon>Pterygota</taxon>
        <taxon>Neoptera</taxon>
        <taxon>Endopterygota</taxon>
        <taxon>Hymenoptera</taxon>
        <taxon>Apocrita</taxon>
        <taxon>Aculeata</taxon>
        <taxon>Formicoidea</taxon>
        <taxon>Formicidae</taxon>
        <taxon>Dorylinae</taxon>
        <taxon>Ooceraea</taxon>
    </lineage>
</organism>
<evidence type="ECO:0008006" key="3">
    <source>
        <dbReference type="Google" id="ProtNLM"/>
    </source>
</evidence>
<protein>
    <recommendedName>
        <fullName evidence="3">CCHC-type domain-containing protein</fullName>
    </recommendedName>
</protein>